<comment type="subcellular location">
    <subcellularLocation>
        <location evidence="1">Cell inner membrane</location>
        <topology evidence="1">Multi-pass membrane protein</topology>
    </subcellularLocation>
</comment>
<evidence type="ECO:0000256" key="2">
    <source>
        <dbReference type="ARBA" id="ARBA00008224"/>
    </source>
</evidence>
<evidence type="ECO:0000256" key="13">
    <source>
        <dbReference type="ARBA" id="ARBA00030934"/>
    </source>
</evidence>
<dbReference type="GO" id="GO:0005886">
    <property type="term" value="C:plasma membrane"/>
    <property type="evidence" value="ECO:0007669"/>
    <property type="project" value="UniProtKB-SubCell"/>
</dbReference>
<dbReference type="NCBIfam" id="NF033556">
    <property type="entry name" value="MerTP_fusion"/>
    <property type="match status" value="1"/>
</dbReference>
<keyword evidence="9" id="KW-0479">Metal-binding</keyword>
<evidence type="ECO:0000256" key="7">
    <source>
        <dbReference type="ARBA" id="ARBA00022519"/>
    </source>
</evidence>
<evidence type="ECO:0000256" key="11">
    <source>
        <dbReference type="ARBA" id="ARBA00022989"/>
    </source>
</evidence>
<dbReference type="GO" id="GO:0046872">
    <property type="term" value="F:metal ion binding"/>
    <property type="evidence" value="ECO:0007669"/>
    <property type="project" value="UniProtKB-KW"/>
</dbReference>
<protein>
    <recommendedName>
        <fullName evidence="3">Mercuric transport protein MerT</fullName>
    </recommendedName>
    <alternativeName>
        <fullName evidence="13">Mercury ion transport protein</fullName>
    </alternativeName>
</protein>
<organism evidence="17 18">
    <name type="scientific">Aliarcobacter cryaerophilus</name>
    <dbReference type="NCBI Taxonomy" id="28198"/>
    <lineage>
        <taxon>Bacteria</taxon>
        <taxon>Pseudomonadati</taxon>
        <taxon>Campylobacterota</taxon>
        <taxon>Epsilonproteobacteria</taxon>
        <taxon>Campylobacterales</taxon>
        <taxon>Arcobacteraceae</taxon>
        <taxon>Aliarcobacter</taxon>
    </lineage>
</organism>
<feature type="domain" description="HMA" evidence="16">
    <location>
        <begin position="126"/>
        <end position="192"/>
    </location>
</feature>
<dbReference type="CDD" id="cd00371">
    <property type="entry name" value="HMA"/>
    <property type="match status" value="1"/>
</dbReference>
<dbReference type="Gene3D" id="3.30.70.100">
    <property type="match status" value="1"/>
</dbReference>
<dbReference type="FunFam" id="3.30.70.100:FF:000001">
    <property type="entry name" value="ATPase copper transporting beta"/>
    <property type="match status" value="1"/>
</dbReference>
<feature type="transmembrane region" description="Helical" evidence="15">
    <location>
        <begin position="43"/>
        <end position="60"/>
    </location>
</feature>
<keyword evidence="5" id="KW-0475">Mercuric resistance</keyword>
<evidence type="ECO:0000256" key="6">
    <source>
        <dbReference type="ARBA" id="ARBA00022475"/>
    </source>
</evidence>
<dbReference type="Gene3D" id="1.10.287.910">
    <property type="entry name" value="bacterial mercury transporter, merf"/>
    <property type="match status" value="1"/>
</dbReference>
<dbReference type="GO" id="GO:0015097">
    <property type="term" value="F:mercury ion transmembrane transporter activity"/>
    <property type="evidence" value="ECO:0007669"/>
    <property type="project" value="InterPro"/>
</dbReference>
<dbReference type="InterPro" id="IPR036163">
    <property type="entry name" value="HMA_dom_sf"/>
</dbReference>
<evidence type="ECO:0000256" key="4">
    <source>
        <dbReference type="ARBA" id="ARBA00022448"/>
    </source>
</evidence>
<feature type="transmembrane region" description="Helical" evidence="15">
    <location>
        <begin position="7"/>
        <end position="31"/>
    </location>
</feature>
<dbReference type="InterPro" id="IPR006121">
    <property type="entry name" value="HMA_dom"/>
</dbReference>
<evidence type="ECO:0000256" key="5">
    <source>
        <dbReference type="ARBA" id="ARBA00022466"/>
    </source>
</evidence>
<dbReference type="Pfam" id="PF02411">
    <property type="entry name" value="MerT"/>
    <property type="match status" value="1"/>
</dbReference>
<keyword evidence="11 15" id="KW-1133">Transmembrane helix</keyword>
<evidence type="ECO:0000256" key="15">
    <source>
        <dbReference type="SAM" id="Phobius"/>
    </source>
</evidence>
<evidence type="ECO:0000256" key="8">
    <source>
        <dbReference type="ARBA" id="ARBA00022692"/>
    </source>
</evidence>
<evidence type="ECO:0000256" key="12">
    <source>
        <dbReference type="ARBA" id="ARBA00023136"/>
    </source>
</evidence>
<evidence type="ECO:0000259" key="16">
    <source>
        <dbReference type="PROSITE" id="PS50846"/>
    </source>
</evidence>
<gene>
    <name evidence="17" type="ORF">CJ668_04950</name>
</gene>
<keyword evidence="7" id="KW-0997">Cell inner membrane</keyword>
<evidence type="ECO:0000313" key="17">
    <source>
        <dbReference type="EMBL" id="PRN00574.1"/>
    </source>
</evidence>
<dbReference type="PROSITE" id="PS01047">
    <property type="entry name" value="HMA_1"/>
    <property type="match status" value="1"/>
</dbReference>
<evidence type="ECO:0000313" key="18">
    <source>
        <dbReference type="Proteomes" id="UP000238811"/>
    </source>
</evidence>
<sequence>MDKKILTGIIASLGASLCCITPVLAVLAGSAGLASTFSWLDPFRPYFIGLTVLVLAYVWWEKLKPKEEISCECETQEKISFVRTKTFLSLVTVFAIVTISFPYYGDYFIKEDSKKDVVIVQEKNIVTYDVKISDMTCPACEATVGNAIHTQDGIVNLDISYKTGNANIKFDSSKTTIEDIKKAIDTTGFTSTTHKKIEKDN</sequence>
<name>A0A2S9TP22_9BACT</name>
<dbReference type="PROSITE" id="PS50846">
    <property type="entry name" value="HMA_2"/>
    <property type="match status" value="1"/>
</dbReference>
<feature type="transmembrane region" description="Helical" evidence="15">
    <location>
        <begin position="87"/>
        <end position="105"/>
    </location>
</feature>
<keyword evidence="10" id="KW-0476">Mercury</keyword>
<evidence type="ECO:0000256" key="1">
    <source>
        <dbReference type="ARBA" id="ARBA00004429"/>
    </source>
</evidence>
<comment type="caution">
    <text evidence="17">The sequence shown here is derived from an EMBL/GenBank/DDBJ whole genome shotgun (WGS) entry which is preliminary data.</text>
</comment>
<dbReference type="SUPFAM" id="SSF55008">
    <property type="entry name" value="HMA, heavy metal-associated domain"/>
    <property type="match status" value="1"/>
</dbReference>
<dbReference type="Proteomes" id="UP000238811">
    <property type="component" value="Unassembled WGS sequence"/>
</dbReference>
<keyword evidence="12 15" id="KW-0472">Membrane</keyword>
<reference evidence="17 18" key="1">
    <citation type="submission" date="2017-09" db="EMBL/GenBank/DDBJ databases">
        <title>Reassesment of A. cryaerophilus.</title>
        <authorList>
            <person name="Perez-Cataluna A."/>
            <person name="Collado L."/>
            <person name="Salgado O."/>
            <person name="Lefinanco V."/>
            <person name="Figueras M.J."/>
        </authorList>
    </citation>
    <scope>NUCLEOTIDE SEQUENCE [LARGE SCALE GENOMIC DNA]</scope>
    <source>
        <strain evidence="17 18">LMG 10229</strain>
    </source>
</reference>
<comment type="similarity">
    <text evidence="2">Belongs to the MerT family.</text>
</comment>
<dbReference type="AlphaFoldDB" id="A0A2S9TP22"/>
<evidence type="ECO:0000256" key="10">
    <source>
        <dbReference type="ARBA" id="ARBA00022914"/>
    </source>
</evidence>
<keyword evidence="4" id="KW-0813">Transport</keyword>
<dbReference type="InterPro" id="IPR003457">
    <property type="entry name" value="Transprt_MerT"/>
</dbReference>
<keyword evidence="6" id="KW-1003">Cell membrane</keyword>
<dbReference type="Pfam" id="PF00403">
    <property type="entry name" value="HMA"/>
    <property type="match status" value="1"/>
</dbReference>
<evidence type="ECO:0000256" key="3">
    <source>
        <dbReference type="ARBA" id="ARBA00017053"/>
    </source>
</evidence>
<comment type="function">
    <text evidence="14">Involved in mercury resistance. Probably transfers a mercuric ion from the periplasmic Hg(2+)-binding protein MerP to the cytoplasmic mercuric reductase MerA.</text>
</comment>
<evidence type="ECO:0000256" key="9">
    <source>
        <dbReference type="ARBA" id="ARBA00022723"/>
    </source>
</evidence>
<keyword evidence="8 15" id="KW-0812">Transmembrane</keyword>
<proteinExistence type="inferred from homology"/>
<accession>A0A2S9TP22</accession>
<dbReference type="InterPro" id="IPR017969">
    <property type="entry name" value="Heavy-metal-associated_CS"/>
</dbReference>
<evidence type="ECO:0000256" key="14">
    <source>
        <dbReference type="ARBA" id="ARBA00045720"/>
    </source>
</evidence>
<dbReference type="EMBL" id="NXGD01000005">
    <property type="protein sequence ID" value="PRN00574.1"/>
    <property type="molecule type" value="Genomic_DNA"/>
</dbReference>